<dbReference type="KEGG" id="ahel:Q31a_53350"/>
<proteinExistence type="predicted"/>
<accession>A0A518GED0</accession>
<evidence type="ECO:0000313" key="1">
    <source>
        <dbReference type="EMBL" id="QDV26955.1"/>
    </source>
</evidence>
<evidence type="ECO:0000313" key="2">
    <source>
        <dbReference type="Proteomes" id="UP000318017"/>
    </source>
</evidence>
<gene>
    <name evidence="1" type="ORF">Q31a_53350</name>
</gene>
<dbReference type="EMBL" id="CP036298">
    <property type="protein sequence ID" value="QDV26955.1"/>
    <property type="molecule type" value="Genomic_DNA"/>
</dbReference>
<sequence>MHRNRCSSLRSLLCRQADRTMPSGYVTAQFGDCLRYAPASSLQPYSQEEYEPFYPGDVGRYVDTVSH</sequence>
<reference evidence="1 2" key="1">
    <citation type="submission" date="2019-02" db="EMBL/GenBank/DDBJ databases">
        <title>Deep-cultivation of Planctomycetes and their phenomic and genomic characterization uncovers novel biology.</title>
        <authorList>
            <person name="Wiegand S."/>
            <person name="Jogler M."/>
            <person name="Boedeker C."/>
            <person name="Pinto D."/>
            <person name="Vollmers J."/>
            <person name="Rivas-Marin E."/>
            <person name="Kohn T."/>
            <person name="Peeters S.H."/>
            <person name="Heuer A."/>
            <person name="Rast P."/>
            <person name="Oberbeckmann S."/>
            <person name="Bunk B."/>
            <person name="Jeske O."/>
            <person name="Meyerdierks A."/>
            <person name="Storesund J.E."/>
            <person name="Kallscheuer N."/>
            <person name="Luecker S."/>
            <person name="Lage O.M."/>
            <person name="Pohl T."/>
            <person name="Merkel B.J."/>
            <person name="Hornburger P."/>
            <person name="Mueller R.-W."/>
            <person name="Bruemmer F."/>
            <person name="Labrenz M."/>
            <person name="Spormann A.M."/>
            <person name="Op den Camp H."/>
            <person name="Overmann J."/>
            <person name="Amann R."/>
            <person name="Jetten M.S.M."/>
            <person name="Mascher T."/>
            <person name="Medema M.H."/>
            <person name="Devos D.P."/>
            <person name="Kaster A.-K."/>
            <person name="Ovreas L."/>
            <person name="Rohde M."/>
            <person name="Galperin M.Y."/>
            <person name="Jogler C."/>
        </authorList>
    </citation>
    <scope>NUCLEOTIDE SEQUENCE [LARGE SCALE GENOMIC DNA]</scope>
    <source>
        <strain evidence="1 2">Q31a</strain>
    </source>
</reference>
<name>A0A518GED0_9BACT</name>
<protein>
    <submittedName>
        <fullName evidence="1">Uncharacterized protein</fullName>
    </submittedName>
</protein>
<dbReference type="AlphaFoldDB" id="A0A518GED0"/>
<dbReference type="RefSeq" id="WP_145083611.1">
    <property type="nucleotide sequence ID" value="NZ_CP036298.1"/>
</dbReference>
<keyword evidence="2" id="KW-1185">Reference proteome</keyword>
<organism evidence="1 2">
    <name type="scientific">Aureliella helgolandensis</name>
    <dbReference type="NCBI Taxonomy" id="2527968"/>
    <lineage>
        <taxon>Bacteria</taxon>
        <taxon>Pseudomonadati</taxon>
        <taxon>Planctomycetota</taxon>
        <taxon>Planctomycetia</taxon>
        <taxon>Pirellulales</taxon>
        <taxon>Pirellulaceae</taxon>
        <taxon>Aureliella</taxon>
    </lineage>
</organism>
<dbReference type="Proteomes" id="UP000318017">
    <property type="component" value="Chromosome"/>
</dbReference>